<dbReference type="EMBL" id="BAAAZC010000031">
    <property type="protein sequence ID" value="GAA3989945.1"/>
    <property type="molecule type" value="Genomic_DNA"/>
</dbReference>
<comment type="caution">
    <text evidence="2">The sequence shown here is derived from an EMBL/GenBank/DDBJ whole genome shotgun (WGS) entry which is preliminary data.</text>
</comment>
<protein>
    <recommendedName>
        <fullName evidence="4">HEAT repeat domain-containing protein</fullName>
    </recommendedName>
</protein>
<dbReference type="RefSeq" id="WP_259086829.1">
    <property type="nucleotide sequence ID" value="NZ_BAAAZC010000031.1"/>
</dbReference>
<dbReference type="Proteomes" id="UP001500742">
    <property type="component" value="Unassembled WGS sequence"/>
</dbReference>
<evidence type="ECO:0000313" key="2">
    <source>
        <dbReference type="EMBL" id="GAA3989945.1"/>
    </source>
</evidence>
<accession>A0ABP7QYJ0</accession>
<organism evidence="2 3">
    <name type="scientific">Mucilaginibacter dorajii</name>
    <dbReference type="NCBI Taxonomy" id="692994"/>
    <lineage>
        <taxon>Bacteria</taxon>
        <taxon>Pseudomonadati</taxon>
        <taxon>Bacteroidota</taxon>
        <taxon>Sphingobacteriia</taxon>
        <taxon>Sphingobacteriales</taxon>
        <taxon>Sphingobacteriaceae</taxon>
        <taxon>Mucilaginibacter</taxon>
    </lineage>
</organism>
<feature type="compositionally biased region" description="Basic residues" evidence="1">
    <location>
        <begin position="155"/>
        <end position="166"/>
    </location>
</feature>
<evidence type="ECO:0000256" key="1">
    <source>
        <dbReference type="SAM" id="MobiDB-lite"/>
    </source>
</evidence>
<sequence>MKSEKIEHLLIQYINGEISSADKAMLENLFEQDSMLKEKAAELATLWLSLDEVKTKSEPSPAMDADFYDMLQNVEVNQKHKNSLLLHNNLKSWLKIAATVIMCLTAFTVGRYTASNNPVYKYKTVFIKQPIPDSSFNPHGDSKRRQEALASAKPAPHRISKNKLSNRHPKLFQQLRSLYASDRIMTILKLKEKTHLNTGELRALELVLNEDPNEGIRLTALYTLKPMVSQPEVQQILIAALGHQDDEAIQTSIVDLLIAAKSKQAIPTMLAMLDKKSVNTITQEKIKTSIEAFLN</sequence>
<keyword evidence="3" id="KW-1185">Reference proteome</keyword>
<dbReference type="InterPro" id="IPR011989">
    <property type="entry name" value="ARM-like"/>
</dbReference>
<evidence type="ECO:0000313" key="3">
    <source>
        <dbReference type="Proteomes" id="UP001500742"/>
    </source>
</evidence>
<reference evidence="3" key="1">
    <citation type="journal article" date="2019" name="Int. J. Syst. Evol. Microbiol.">
        <title>The Global Catalogue of Microorganisms (GCM) 10K type strain sequencing project: providing services to taxonomists for standard genome sequencing and annotation.</title>
        <authorList>
            <consortium name="The Broad Institute Genomics Platform"/>
            <consortium name="The Broad Institute Genome Sequencing Center for Infectious Disease"/>
            <person name="Wu L."/>
            <person name="Ma J."/>
        </authorList>
    </citation>
    <scope>NUCLEOTIDE SEQUENCE [LARGE SCALE GENOMIC DNA]</scope>
    <source>
        <strain evidence="3">JCM 16601</strain>
    </source>
</reference>
<evidence type="ECO:0008006" key="4">
    <source>
        <dbReference type="Google" id="ProtNLM"/>
    </source>
</evidence>
<gene>
    <name evidence="2" type="ORF">GCM10022210_49230</name>
</gene>
<dbReference type="Gene3D" id="1.25.10.10">
    <property type="entry name" value="Leucine-rich Repeat Variant"/>
    <property type="match status" value="1"/>
</dbReference>
<proteinExistence type="predicted"/>
<feature type="region of interest" description="Disordered" evidence="1">
    <location>
        <begin position="135"/>
        <end position="166"/>
    </location>
</feature>
<name>A0ABP7QYJ0_9SPHI</name>